<evidence type="ECO:0000256" key="2">
    <source>
        <dbReference type="ARBA" id="ARBA00022448"/>
    </source>
</evidence>
<dbReference type="InterPro" id="IPR003439">
    <property type="entry name" value="ABC_transporter-like_ATP-bd"/>
</dbReference>
<dbReference type="FunCoup" id="A0A2R5GK98">
    <property type="interactions" value="7"/>
</dbReference>
<dbReference type="PROSITE" id="PS50929">
    <property type="entry name" value="ABC_TM1F"/>
    <property type="match status" value="1"/>
</dbReference>
<feature type="transmembrane region" description="Helical" evidence="10">
    <location>
        <begin position="141"/>
        <end position="163"/>
    </location>
</feature>
<dbReference type="GO" id="GO:0005524">
    <property type="term" value="F:ATP binding"/>
    <property type="evidence" value="ECO:0007669"/>
    <property type="project" value="UniProtKB-KW"/>
</dbReference>
<dbReference type="Pfam" id="PF00005">
    <property type="entry name" value="ABC_tran"/>
    <property type="match status" value="1"/>
</dbReference>
<keyword evidence="7 10" id="KW-1133">Transmembrane helix</keyword>
<dbReference type="InterPro" id="IPR011527">
    <property type="entry name" value="ABC1_TM_dom"/>
</dbReference>
<feature type="transmembrane region" description="Helical" evidence="10">
    <location>
        <begin position="321"/>
        <end position="346"/>
    </location>
</feature>
<dbReference type="Pfam" id="PF00664">
    <property type="entry name" value="ABC_membrane"/>
    <property type="match status" value="1"/>
</dbReference>
<dbReference type="PANTHER" id="PTHR43394:SF1">
    <property type="entry name" value="ATP-BINDING CASSETTE SUB-FAMILY B MEMBER 10, MITOCHONDRIAL"/>
    <property type="match status" value="1"/>
</dbReference>
<dbReference type="PROSITE" id="PS50893">
    <property type="entry name" value="ABC_TRANSPORTER_2"/>
    <property type="match status" value="1"/>
</dbReference>
<evidence type="ECO:0000256" key="3">
    <source>
        <dbReference type="ARBA" id="ARBA00022475"/>
    </source>
</evidence>
<dbReference type="InterPro" id="IPR036640">
    <property type="entry name" value="ABC1_TM_sf"/>
</dbReference>
<evidence type="ECO:0000256" key="6">
    <source>
        <dbReference type="ARBA" id="ARBA00022840"/>
    </source>
</evidence>
<dbReference type="SUPFAM" id="SSF90123">
    <property type="entry name" value="ABC transporter transmembrane region"/>
    <property type="match status" value="1"/>
</dbReference>
<dbReference type="FunFam" id="3.40.50.300:FF:000299">
    <property type="entry name" value="ABC transporter ATP-binding protein/permease"/>
    <property type="match status" value="1"/>
</dbReference>
<keyword evidence="14" id="KW-1185">Reference proteome</keyword>
<keyword evidence="6" id="KW-0067">ATP-binding</keyword>
<evidence type="ECO:0000313" key="13">
    <source>
        <dbReference type="EMBL" id="GBG31336.1"/>
    </source>
</evidence>
<dbReference type="GO" id="GO:0015421">
    <property type="term" value="F:ABC-type oligopeptide transporter activity"/>
    <property type="evidence" value="ECO:0007669"/>
    <property type="project" value="TreeGrafter"/>
</dbReference>
<dbReference type="GO" id="GO:0005743">
    <property type="term" value="C:mitochondrial inner membrane"/>
    <property type="evidence" value="ECO:0007669"/>
    <property type="project" value="TreeGrafter"/>
</dbReference>
<evidence type="ECO:0000256" key="1">
    <source>
        <dbReference type="ARBA" id="ARBA00004651"/>
    </source>
</evidence>
<dbReference type="AlphaFoldDB" id="A0A2R5GK98"/>
<evidence type="ECO:0000259" key="11">
    <source>
        <dbReference type="PROSITE" id="PS50893"/>
    </source>
</evidence>
<organism evidence="13 14">
    <name type="scientific">Hondaea fermentalgiana</name>
    <dbReference type="NCBI Taxonomy" id="2315210"/>
    <lineage>
        <taxon>Eukaryota</taxon>
        <taxon>Sar</taxon>
        <taxon>Stramenopiles</taxon>
        <taxon>Bigyra</taxon>
        <taxon>Labyrinthulomycetes</taxon>
        <taxon>Thraustochytrida</taxon>
        <taxon>Thraustochytriidae</taxon>
        <taxon>Hondaea</taxon>
    </lineage>
</organism>
<feature type="domain" description="ABC transmembrane type-1" evidence="12">
    <location>
        <begin position="85"/>
        <end position="381"/>
    </location>
</feature>
<dbReference type="EMBL" id="BEYU01000095">
    <property type="protein sequence ID" value="GBG31336.1"/>
    <property type="molecule type" value="Genomic_DNA"/>
</dbReference>
<dbReference type="SUPFAM" id="SSF52540">
    <property type="entry name" value="P-loop containing nucleoside triphosphate hydrolases"/>
    <property type="match status" value="1"/>
</dbReference>
<dbReference type="GO" id="GO:0005886">
    <property type="term" value="C:plasma membrane"/>
    <property type="evidence" value="ECO:0007669"/>
    <property type="project" value="UniProtKB-SubCell"/>
</dbReference>
<feature type="transmembrane region" description="Helical" evidence="10">
    <location>
        <begin position="217"/>
        <end position="236"/>
    </location>
</feature>
<evidence type="ECO:0000256" key="9">
    <source>
        <dbReference type="SAM" id="MobiDB-lite"/>
    </source>
</evidence>
<dbReference type="InterPro" id="IPR003593">
    <property type="entry name" value="AAA+_ATPase"/>
</dbReference>
<dbReference type="Proteomes" id="UP000241890">
    <property type="component" value="Unassembled WGS sequence"/>
</dbReference>
<feature type="transmembrane region" description="Helical" evidence="10">
    <location>
        <begin position="358"/>
        <end position="379"/>
    </location>
</feature>
<keyword evidence="5" id="KW-0547">Nucleotide-binding</keyword>
<keyword evidence="3" id="KW-1003">Cell membrane</keyword>
<evidence type="ECO:0000256" key="8">
    <source>
        <dbReference type="ARBA" id="ARBA00023136"/>
    </source>
</evidence>
<dbReference type="Gene3D" id="3.40.50.300">
    <property type="entry name" value="P-loop containing nucleotide triphosphate hydrolases"/>
    <property type="match status" value="1"/>
</dbReference>
<accession>A0A2R5GK98</accession>
<evidence type="ECO:0000256" key="4">
    <source>
        <dbReference type="ARBA" id="ARBA00022692"/>
    </source>
</evidence>
<dbReference type="GO" id="GO:0090374">
    <property type="term" value="P:oligopeptide export from mitochondrion"/>
    <property type="evidence" value="ECO:0007669"/>
    <property type="project" value="TreeGrafter"/>
</dbReference>
<keyword evidence="2" id="KW-0813">Transport</keyword>
<reference evidence="13 14" key="1">
    <citation type="submission" date="2017-12" db="EMBL/GenBank/DDBJ databases">
        <title>Sequencing, de novo assembly and annotation of complete genome of a new Thraustochytrid species, strain FCC1311.</title>
        <authorList>
            <person name="Sedici K."/>
            <person name="Godart F."/>
            <person name="Aiese Cigliano R."/>
            <person name="Sanseverino W."/>
            <person name="Barakat M."/>
            <person name="Ortet P."/>
            <person name="Marechal E."/>
            <person name="Cagnac O."/>
            <person name="Amato A."/>
        </authorList>
    </citation>
    <scope>NUCLEOTIDE SEQUENCE [LARGE SCALE GENOMIC DNA]</scope>
</reference>
<keyword evidence="8 10" id="KW-0472">Membrane</keyword>
<dbReference type="InterPro" id="IPR039421">
    <property type="entry name" value="Type_1_exporter"/>
</dbReference>
<feature type="compositionally biased region" description="Basic and acidic residues" evidence="9">
    <location>
        <begin position="53"/>
        <end position="63"/>
    </location>
</feature>
<feature type="compositionally biased region" description="Basic and acidic residues" evidence="9">
    <location>
        <begin position="19"/>
        <end position="41"/>
    </location>
</feature>
<dbReference type="SMART" id="SM00382">
    <property type="entry name" value="AAA"/>
    <property type="match status" value="1"/>
</dbReference>
<keyword evidence="4 10" id="KW-0812">Transmembrane</keyword>
<gene>
    <name evidence="13" type="ORF">FCC1311_075602</name>
</gene>
<evidence type="ECO:0000256" key="5">
    <source>
        <dbReference type="ARBA" id="ARBA00022741"/>
    </source>
</evidence>
<dbReference type="InterPro" id="IPR017871">
    <property type="entry name" value="ABC_transporter-like_CS"/>
</dbReference>
<comment type="subcellular location">
    <subcellularLocation>
        <location evidence="1">Cell membrane</location>
        <topology evidence="1">Multi-pass membrane protein</topology>
    </subcellularLocation>
</comment>
<evidence type="ECO:0000313" key="14">
    <source>
        <dbReference type="Proteomes" id="UP000241890"/>
    </source>
</evidence>
<evidence type="ECO:0000259" key="12">
    <source>
        <dbReference type="PROSITE" id="PS50929"/>
    </source>
</evidence>
<feature type="domain" description="ABC transporter" evidence="11">
    <location>
        <begin position="421"/>
        <end position="661"/>
    </location>
</feature>
<sequence>MASDEPLLVSHQDAQNEESNAKGRDDVRRLLAQETNGKVDSDGSLDPAEDSNGADKSEDAAPARWSMREVAKLARENAAGDMACALVALVVSSGTNLALPKIMGWMVDLVVARGPGASGSVGGSQLLENTTASGRPSVAQAAWAALGVFAAGAVGSIARVFFLSSAETKIARRLRVDLYRATLQYGPVEQDANAVISCLAQDAEDLSKSICKNIASLYRGCNSAFGGAAMLCYISPQLTMVSLSLLPMIGSGAFAFSRFSRRIAKSVKEDTRNAVARAGERVQQLATVRMFNGEKREVERFASALDGLCGRAGRAALAEGLFMGGLGFSLNASLLAVVCYGGRLVAAGSMTGGQLASFAMYSGLMGLGFGQLGSAYSDFSRSLGASQRLKALLADMPASGSTPTPRPEGDAIAQQILDPVLRFENVHFAYAANPDKEILRGLDLTLEPGKVVCIAGRSGVGKSTLSKLIMRVEQDWQGQITLDGRDIREIPLTAYRTLLSAVDQRPALFTDLTIAENIAFSRPGASEDEVREAARMAEAFEFIEALPDGFASIVGGGPKSVQLSVGQAQRIALARAFLRRARVYIFDEHSSSLDHRAEQDVQRSVRGLAARGCAVVVIAHRASMLEAADHIVVLENGAVAEQGTFADLLAKPDGPFRDLLSSLRQRSD</sequence>
<dbReference type="OrthoDB" id="6500128at2759"/>
<dbReference type="InParanoid" id="A0A2R5GK98"/>
<dbReference type="PROSITE" id="PS00211">
    <property type="entry name" value="ABC_TRANSPORTER_1"/>
    <property type="match status" value="1"/>
</dbReference>
<evidence type="ECO:0000256" key="7">
    <source>
        <dbReference type="ARBA" id="ARBA00022989"/>
    </source>
</evidence>
<feature type="region of interest" description="Disordered" evidence="9">
    <location>
        <begin position="1"/>
        <end position="63"/>
    </location>
</feature>
<name>A0A2R5GK98_9STRA</name>
<dbReference type="Gene3D" id="1.20.1560.10">
    <property type="entry name" value="ABC transporter type 1, transmembrane domain"/>
    <property type="match status" value="1"/>
</dbReference>
<evidence type="ECO:0000256" key="10">
    <source>
        <dbReference type="SAM" id="Phobius"/>
    </source>
</evidence>
<comment type="caution">
    <text evidence="13">The sequence shown here is derived from an EMBL/GenBank/DDBJ whole genome shotgun (WGS) entry which is preliminary data.</text>
</comment>
<dbReference type="GO" id="GO:0016887">
    <property type="term" value="F:ATP hydrolysis activity"/>
    <property type="evidence" value="ECO:0007669"/>
    <property type="project" value="InterPro"/>
</dbReference>
<proteinExistence type="predicted"/>
<protein>
    <submittedName>
        <fullName evidence="13">ABC transporter B family member 25</fullName>
    </submittedName>
</protein>
<dbReference type="InterPro" id="IPR027417">
    <property type="entry name" value="P-loop_NTPase"/>
</dbReference>
<dbReference type="PANTHER" id="PTHR43394">
    <property type="entry name" value="ATP-DEPENDENT PERMEASE MDL1, MITOCHONDRIAL"/>
    <property type="match status" value="1"/>
</dbReference>